<evidence type="ECO:0000256" key="5">
    <source>
        <dbReference type="ARBA" id="ARBA00022691"/>
    </source>
</evidence>
<dbReference type="PANTHER" id="PTHR10762:SF1">
    <property type="entry name" value="2-(3-AMINO-3-CARBOXYPROPYL)HISTIDINE SYNTHASE SUBUNIT 1"/>
    <property type="match status" value="1"/>
</dbReference>
<evidence type="ECO:0000256" key="9">
    <source>
        <dbReference type="ARBA" id="ARBA00048403"/>
    </source>
</evidence>
<dbReference type="PIRSF" id="PIRSF004967">
    <property type="entry name" value="DPH1"/>
    <property type="match status" value="1"/>
</dbReference>
<evidence type="ECO:0000256" key="2">
    <source>
        <dbReference type="ARBA" id="ARBA00005156"/>
    </source>
</evidence>
<dbReference type="Gene3D" id="3.40.50.11840">
    <property type="entry name" value="Diphthamide synthesis DPH1/DPH2 domain 1"/>
    <property type="match status" value="1"/>
</dbReference>
<comment type="caution">
    <text evidence="11">The sequence shown here is derived from an EMBL/GenBank/DDBJ whole genome shotgun (WGS) entry which is preliminary data.</text>
</comment>
<keyword evidence="8 10" id="KW-0411">Iron-sulfur</keyword>
<accession>A0A811TDX8</accession>
<evidence type="ECO:0000256" key="3">
    <source>
        <dbReference type="ARBA" id="ARBA00012221"/>
    </source>
</evidence>
<dbReference type="InterPro" id="IPR035435">
    <property type="entry name" value="DPH1/DPH2_euk_archaea"/>
</dbReference>
<comment type="catalytic activity">
    <reaction evidence="9 10">
        <text>L-histidyl-[translation elongation factor 2] + S-adenosyl-L-methionine = 2-[(3S)-amino-3-carboxypropyl]-L-histidyl-[translation elongation factor 2] + S-methyl-5'-thioadenosine + H(+)</text>
        <dbReference type="Rhea" id="RHEA:36783"/>
        <dbReference type="Rhea" id="RHEA-COMP:9748"/>
        <dbReference type="Rhea" id="RHEA-COMP:9749"/>
        <dbReference type="ChEBI" id="CHEBI:15378"/>
        <dbReference type="ChEBI" id="CHEBI:17509"/>
        <dbReference type="ChEBI" id="CHEBI:29979"/>
        <dbReference type="ChEBI" id="CHEBI:59789"/>
        <dbReference type="ChEBI" id="CHEBI:73995"/>
        <dbReference type="EC" id="2.5.1.108"/>
    </reaction>
</comment>
<dbReference type="Gene3D" id="3.40.50.11850">
    <property type="entry name" value="Diphthamide synthesis DPH1/DPH2 domain 2"/>
    <property type="match status" value="1"/>
</dbReference>
<dbReference type="EMBL" id="CAJHIR010000019">
    <property type="protein sequence ID" value="CAD6492955.1"/>
    <property type="molecule type" value="Genomic_DNA"/>
</dbReference>
<dbReference type="GO" id="GO:0051539">
    <property type="term" value="F:4 iron, 4 sulfur cluster binding"/>
    <property type="evidence" value="ECO:0007669"/>
    <property type="project" value="UniProtKB-UniRule"/>
</dbReference>
<evidence type="ECO:0000256" key="8">
    <source>
        <dbReference type="ARBA" id="ARBA00023014"/>
    </source>
</evidence>
<keyword evidence="10" id="KW-0004">4Fe-4S</keyword>
<dbReference type="InterPro" id="IPR042263">
    <property type="entry name" value="DPH1/DPH2_1"/>
</dbReference>
<organism evidence="11 12">
    <name type="scientific">Candidatus Argoarchaeum ethanivorans</name>
    <dbReference type="NCBI Taxonomy" id="2608793"/>
    <lineage>
        <taxon>Archaea</taxon>
        <taxon>Methanobacteriati</taxon>
        <taxon>Methanobacteriota</taxon>
        <taxon>Stenosarchaea group</taxon>
        <taxon>Methanomicrobia</taxon>
        <taxon>Methanosarcinales</taxon>
        <taxon>Methanosarcinales incertae sedis</taxon>
        <taxon>GOM Arc I cluster</taxon>
        <taxon>Candidatus Argoarchaeum</taxon>
    </lineage>
</organism>
<dbReference type="EC" id="2.5.1.108" evidence="3 10"/>
<dbReference type="GO" id="GO:0017183">
    <property type="term" value="P:protein histidyl modification to diphthamide"/>
    <property type="evidence" value="ECO:0007669"/>
    <property type="project" value="UniProtKB-UniRule"/>
</dbReference>
<dbReference type="SFLD" id="SFLDS00032">
    <property type="entry name" value="Radical_SAM_3-amino-3-carboxyp"/>
    <property type="match status" value="1"/>
</dbReference>
<dbReference type="GO" id="GO:0046872">
    <property type="term" value="F:metal ion binding"/>
    <property type="evidence" value="ECO:0007669"/>
    <property type="project" value="UniProtKB-KW"/>
</dbReference>
<keyword evidence="4 10" id="KW-0808">Transferase</keyword>
<dbReference type="InterPro" id="IPR042264">
    <property type="entry name" value="DPH1/DPH2_2"/>
</dbReference>
<keyword evidence="5 10" id="KW-0949">S-adenosyl-L-methionine</keyword>
<evidence type="ECO:0000313" key="12">
    <source>
        <dbReference type="Proteomes" id="UP000612009"/>
    </source>
</evidence>
<dbReference type="NCBIfam" id="TIGR00322">
    <property type="entry name" value="diphth2_R"/>
    <property type="match status" value="1"/>
</dbReference>
<dbReference type="PANTHER" id="PTHR10762">
    <property type="entry name" value="DIPHTHAMIDE BIOSYNTHESIS PROTEIN"/>
    <property type="match status" value="1"/>
</dbReference>
<evidence type="ECO:0000256" key="6">
    <source>
        <dbReference type="ARBA" id="ARBA00022723"/>
    </source>
</evidence>
<dbReference type="Gene3D" id="3.40.50.11860">
    <property type="entry name" value="Diphthamide synthesis DPH1/DPH2 domain 3"/>
    <property type="match status" value="1"/>
</dbReference>
<dbReference type="Proteomes" id="UP000612009">
    <property type="component" value="Unassembled WGS sequence"/>
</dbReference>
<keyword evidence="7 10" id="KW-0408">Iron</keyword>
<comment type="similarity">
    <text evidence="10">Belongs to the DPH1/DPH2 family.</text>
</comment>
<dbReference type="GO" id="GO:0090560">
    <property type="term" value="F:2-(3-amino-3-carboxypropyl)histidine synthase activity"/>
    <property type="evidence" value="ECO:0007669"/>
    <property type="project" value="UniProtKB-UniRule"/>
</dbReference>
<dbReference type="Pfam" id="PF01866">
    <property type="entry name" value="Diphthamide_syn"/>
    <property type="match status" value="1"/>
</dbReference>
<dbReference type="InterPro" id="IPR016435">
    <property type="entry name" value="DPH1/DPH2"/>
</dbReference>
<dbReference type="InterPro" id="IPR042265">
    <property type="entry name" value="DPH1/DPH2_3"/>
</dbReference>
<comment type="pathway">
    <text evidence="2 10">Protein modification; peptidyl-diphthamide biosynthesis.</text>
</comment>
<comment type="function">
    <text evidence="10">Catalyzes the first step of diphthamide biosynthesis, i.e. the transfer of the 3-amino-3-carboxypropyl group from S-adenosyl-L-methionine (SAM) to the C2 position of the imidazole ring of the target histidine residue in translation elongation factor 2 (EF-2).</text>
</comment>
<evidence type="ECO:0000256" key="7">
    <source>
        <dbReference type="ARBA" id="ARBA00023004"/>
    </source>
</evidence>
<dbReference type="AlphaFoldDB" id="A0A811TDX8"/>
<evidence type="ECO:0000313" key="11">
    <source>
        <dbReference type="EMBL" id="CAD6492955.1"/>
    </source>
</evidence>
<name>A0A811TDX8_9EURY</name>
<dbReference type="NCBIfam" id="TIGR03682">
    <property type="entry name" value="arCOG04112"/>
    <property type="match status" value="1"/>
</dbReference>
<dbReference type="InterPro" id="IPR022428">
    <property type="entry name" value="Dph2_arc"/>
</dbReference>
<sequence length="340" mass="37915">MQYNKNKNKEITYTIDDLEINIQLILNVIDERGASAIGLQFPEGLKRQAVNISRIIQQHRRVEILISGNPCFGACDIDRRLIELTDVLFHFGHSSQGFCKEVVYVEARSKIDVAPVVARTIKMLSGKRIGIITTVQHVHKLQEIQDMLVADGFESVIEEGDAHIAYPGQVLGCNFSAAGGNCDEYIYVGGGEFHPTGASITTRKNIIIANPYNNNVYKINPEPLIRRRCAMIAKAFDAANFGIIVSTKIGQERLALAGALKRKIEEHNKNADLIIMDLVTPEQLLGFKLDAFVNTACPRIAIDDSKRFNIPVLTPVELEILIGEREWKEFAMDEILAGDR</sequence>
<protein>
    <recommendedName>
        <fullName evidence="3 10">2-(3-amino-3-carboxypropyl)histidine synthase</fullName>
        <ecNumber evidence="3 10">2.5.1.108</ecNumber>
    </recommendedName>
</protein>
<proteinExistence type="inferred from homology"/>
<gene>
    <name evidence="11" type="primary">dph2</name>
    <name evidence="11" type="ORF">LAKADJCE_00405</name>
</gene>
<keyword evidence="6 10" id="KW-0479">Metal-binding</keyword>
<reference evidence="11" key="1">
    <citation type="submission" date="2020-10" db="EMBL/GenBank/DDBJ databases">
        <authorList>
            <person name="Hahn C.J."/>
            <person name="Laso-Perez R."/>
            <person name="Vulcano F."/>
            <person name="Vaziourakis K.-M."/>
            <person name="Stokke R."/>
            <person name="Steen I.H."/>
            <person name="Teske A."/>
            <person name="Boetius A."/>
            <person name="Liebeke M."/>
            <person name="Amann R."/>
            <person name="Knittel K."/>
        </authorList>
    </citation>
    <scope>NUCLEOTIDE SEQUENCE</scope>
    <source>
        <strain evidence="11">Gfbio:e3339647-f889-4370-9287-4fb5cb688e4c:AG392J18_GoMArc1</strain>
    </source>
</reference>
<dbReference type="FunFam" id="3.40.50.11860:FF:000001">
    <property type="entry name" value="2-(3-amino-3-carboxypropyl)histidine synthase subunit 2"/>
    <property type="match status" value="1"/>
</dbReference>
<comment type="cofactor">
    <cofactor evidence="1 10">
        <name>[4Fe-4S] cluster</name>
        <dbReference type="ChEBI" id="CHEBI:49883"/>
    </cofactor>
</comment>
<dbReference type="UniPathway" id="UPA00559"/>
<evidence type="ECO:0000256" key="4">
    <source>
        <dbReference type="ARBA" id="ARBA00022679"/>
    </source>
</evidence>
<evidence type="ECO:0000256" key="1">
    <source>
        <dbReference type="ARBA" id="ARBA00001966"/>
    </source>
</evidence>
<evidence type="ECO:0000256" key="10">
    <source>
        <dbReference type="PIRNR" id="PIRNR004967"/>
    </source>
</evidence>